<evidence type="ECO:0000259" key="2">
    <source>
        <dbReference type="PROSITE" id="PS50995"/>
    </source>
</evidence>
<dbReference type="GO" id="GO:0006950">
    <property type="term" value="P:response to stress"/>
    <property type="evidence" value="ECO:0007669"/>
    <property type="project" value="TreeGrafter"/>
</dbReference>
<dbReference type="InterPro" id="IPR036388">
    <property type="entry name" value="WH-like_DNA-bd_sf"/>
</dbReference>
<dbReference type="InterPro" id="IPR000835">
    <property type="entry name" value="HTH_MarR-typ"/>
</dbReference>
<evidence type="ECO:0000313" key="3">
    <source>
        <dbReference type="EMBL" id="GEN31455.1"/>
    </source>
</evidence>
<name>A0A511UXU9_9BACI</name>
<dbReference type="Proteomes" id="UP000321491">
    <property type="component" value="Unassembled WGS sequence"/>
</dbReference>
<dbReference type="GO" id="GO:0003677">
    <property type="term" value="F:DNA binding"/>
    <property type="evidence" value="ECO:0007669"/>
    <property type="project" value="UniProtKB-KW"/>
</dbReference>
<dbReference type="PROSITE" id="PS50995">
    <property type="entry name" value="HTH_MARR_2"/>
    <property type="match status" value="1"/>
</dbReference>
<dbReference type="InterPro" id="IPR039422">
    <property type="entry name" value="MarR/SlyA-like"/>
</dbReference>
<dbReference type="PANTHER" id="PTHR33164">
    <property type="entry name" value="TRANSCRIPTIONAL REGULATOR, MARR FAMILY"/>
    <property type="match status" value="1"/>
</dbReference>
<dbReference type="PANTHER" id="PTHR33164:SF99">
    <property type="entry name" value="MARR FAMILY REGULATORY PROTEIN"/>
    <property type="match status" value="1"/>
</dbReference>
<dbReference type="SMART" id="SM00347">
    <property type="entry name" value="HTH_MARR"/>
    <property type="match status" value="1"/>
</dbReference>
<dbReference type="InterPro" id="IPR011991">
    <property type="entry name" value="ArsR-like_HTH"/>
</dbReference>
<feature type="domain" description="HTH marR-type" evidence="2">
    <location>
        <begin position="11"/>
        <end position="143"/>
    </location>
</feature>
<protein>
    <submittedName>
        <fullName evidence="3">Putative HTH-type transcriptional regulator YsmB</fullName>
    </submittedName>
</protein>
<dbReference type="SUPFAM" id="SSF46785">
    <property type="entry name" value="Winged helix' DNA-binding domain"/>
    <property type="match status" value="1"/>
</dbReference>
<evidence type="ECO:0000256" key="1">
    <source>
        <dbReference type="ARBA" id="ARBA00023125"/>
    </source>
</evidence>
<comment type="caution">
    <text evidence="3">The sequence shown here is derived from an EMBL/GenBank/DDBJ whole genome shotgun (WGS) entry which is preliminary data.</text>
</comment>
<evidence type="ECO:0000313" key="4">
    <source>
        <dbReference type="Proteomes" id="UP000321491"/>
    </source>
</evidence>
<dbReference type="PRINTS" id="PR00598">
    <property type="entry name" value="HTHMARR"/>
</dbReference>
<dbReference type="EMBL" id="BJXW01000016">
    <property type="protein sequence ID" value="GEN31455.1"/>
    <property type="molecule type" value="Genomic_DNA"/>
</dbReference>
<dbReference type="InterPro" id="IPR036390">
    <property type="entry name" value="WH_DNA-bd_sf"/>
</dbReference>
<dbReference type="CDD" id="cd00090">
    <property type="entry name" value="HTH_ARSR"/>
    <property type="match status" value="1"/>
</dbReference>
<proteinExistence type="predicted"/>
<dbReference type="AlphaFoldDB" id="A0A511UXU9"/>
<dbReference type="GO" id="GO:0003700">
    <property type="term" value="F:DNA-binding transcription factor activity"/>
    <property type="evidence" value="ECO:0007669"/>
    <property type="project" value="InterPro"/>
</dbReference>
<gene>
    <name evidence="3" type="primary">ysmB</name>
    <name evidence="3" type="ORF">CQU01_16930</name>
</gene>
<keyword evidence="1" id="KW-0238">DNA-binding</keyword>
<reference evidence="3 4" key="1">
    <citation type="submission" date="2019-07" db="EMBL/GenBank/DDBJ databases">
        <title>Whole genome shotgun sequence of Cerasibacillus quisquiliarum NBRC 102429.</title>
        <authorList>
            <person name="Hosoyama A."/>
            <person name="Uohara A."/>
            <person name="Ohji S."/>
            <person name="Ichikawa N."/>
        </authorList>
    </citation>
    <scope>NUCLEOTIDE SEQUENCE [LARGE SCALE GENOMIC DNA]</scope>
    <source>
        <strain evidence="3 4">NBRC 102429</strain>
    </source>
</reference>
<dbReference type="Pfam" id="PF01047">
    <property type="entry name" value="MarR"/>
    <property type="match status" value="1"/>
</dbReference>
<keyword evidence="4" id="KW-1185">Reference proteome</keyword>
<organism evidence="3 4">
    <name type="scientific">Cerasibacillus quisquiliarum</name>
    <dbReference type="NCBI Taxonomy" id="227865"/>
    <lineage>
        <taxon>Bacteria</taxon>
        <taxon>Bacillati</taxon>
        <taxon>Bacillota</taxon>
        <taxon>Bacilli</taxon>
        <taxon>Bacillales</taxon>
        <taxon>Bacillaceae</taxon>
        <taxon>Cerasibacillus</taxon>
    </lineage>
</organism>
<dbReference type="Gene3D" id="1.10.10.10">
    <property type="entry name" value="Winged helix-like DNA-binding domain superfamily/Winged helix DNA-binding domain"/>
    <property type="match status" value="1"/>
</dbReference>
<accession>A0A511UXU9</accession>
<sequence>MLYNDIPENTVFELEKRLRQISVAIKKRGRKILTNYPITPSQFIALQWIVDEQDLTIGELAKKIGLAFSTTTDLINRMEANGLVERNKDERDRRIVRIKALDKGKQIIKEVIDERREYLGHILQSFTTEQTVQLTELLTHLYDTMHEEN</sequence>